<dbReference type="AlphaFoldDB" id="A0AAD2HCA1"/>
<evidence type="ECO:0000313" key="1">
    <source>
        <dbReference type="EMBL" id="CAK5271547.1"/>
    </source>
</evidence>
<accession>A0AAD2HCA1</accession>
<keyword evidence="2" id="KW-1185">Reference proteome</keyword>
<dbReference type="Proteomes" id="UP001295794">
    <property type="component" value="Unassembled WGS sequence"/>
</dbReference>
<sequence length="76" mass="8766">MCALWVEGRTRSKMSFRMMNWRCLGVISKEHIPFLLRDHPTITCPIFRSQAHPSLQGGGLEITRNGRFCITSYLVL</sequence>
<name>A0AAD2HCA1_9AGAR</name>
<reference evidence="1" key="1">
    <citation type="submission" date="2023-11" db="EMBL/GenBank/DDBJ databases">
        <authorList>
            <person name="De Vega J J."/>
            <person name="De Vega J J."/>
        </authorList>
    </citation>
    <scope>NUCLEOTIDE SEQUENCE</scope>
</reference>
<dbReference type="EMBL" id="CAVNYO010000173">
    <property type="protein sequence ID" value="CAK5271547.1"/>
    <property type="molecule type" value="Genomic_DNA"/>
</dbReference>
<protein>
    <submittedName>
        <fullName evidence="1">Uncharacterized protein</fullName>
    </submittedName>
</protein>
<gene>
    <name evidence="1" type="ORF">MYCIT1_LOCUS16661</name>
</gene>
<evidence type="ECO:0000313" key="2">
    <source>
        <dbReference type="Proteomes" id="UP001295794"/>
    </source>
</evidence>
<comment type="caution">
    <text evidence="1">The sequence shown here is derived from an EMBL/GenBank/DDBJ whole genome shotgun (WGS) entry which is preliminary data.</text>
</comment>
<proteinExistence type="predicted"/>
<organism evidence="1 2">
    <name type="scientific">Mycena citricolor</name>
    <dbReference type="NCBI Taxonomy" id="2018698"/>
    <lineage>
        <taxon>Eukaryota</taxon>
        <taxon>Fungi</taxon>
        <taxon>Dikarya</taxon>
        <taxon>Basidiomycota</taxon>
        <taxon>Agaricomycotina</taxon>
        <taxon>Agaricomycetes</taxon>
        <taxon>Agaricomycetidae</taxon>
        <taxon>Agaricales</taxon>
        <taxon>Marasmiineae</taxon>
        <taxon>Mycenaceae</taxon>
        <taxon>Mycena</taxon>
    </lineage>
</organism>